<evidence type="ECO:0000313" key="11">
    <source>
        <dbReference type="EMBL" id="EHB11939.1"/>
    </source>
</evidence>
<evidence type="ECO:0000256" key="3">
    <source>
        <dbReference type="ARBA" id="ARBA00012346"/>
    </source>
</evidence>
<dbReference type="PANTHER" id="PTHR12935">
    <property type="entry name" value="GAMMA-GLUTAMYLCYCLOTRANSFERASE"/>
    <property type="match status" value="1"/>
</dbReference>
<keyword evidence="4" id="KW-0597">Phosphoprotein</keyword>
<comment type="similarity">
    <text evidence="1">Belongs to the gamma-glutamylcyclotransferase family.</text>
</comment>
<dbReference type="AlphaFoldDB" id="G5BRM8"/>
<dbReference type="InterPro" id="IPR036568">
    <property type="entry name" value="GGCT-like_sf"/>
</dbReference>
<name>G5BRM8_HETGA</name>
<dbReference type="eggNOG" id="KOG4059">
    <property type="taxonomic scope" value="Eukaryota"/>
</dbReference>
<dbReference type="InterPro" id="IPR013024">
    <property type="entry name" value="GGCT-like"/>
</dbReference>
<organism evidence="11 12">
    <name type="scientific">Heterocephalus glaber</name>
    <name type="common">Naked mole rat</name>
    <dbReference type="NCBI Taxonomy" id="10181"/>
    <lineage>
        <taxon>Eukaryota</taxon>
        <taxon>Metazoa</taxon>
        <taxon>Chordata</taxon>
        <taxon>Craniata</taxon>
        <taxon>Vertebrata</taxon>
        <taxon>Euteleostomi</taxon>
        <taxon>Mammalia</taxon>
        <taxon>Eutheria</taxon>
        <taxon>Euarchontoglires</taxon>
        <taxon>Glires</taxon>
        <taxon>Rodentia</taxon>
        <taxon>Hystricomorpha</taxon>
        <taxon>Bathyergidae</taxon>
        <taxon>Heterocephalus</taxon>
    </lineage>
</organism>
<dbReference type="Proteomes" id="UP000006813">
    <property type="component" value="Unassembled WGS sequence"/>
</dbReference>
<evidence type="ECO:0000256" key="5">
    <source>
        <dbReference type="ARBA" id="ARBA00023239"/>
    </source>
</evidence>
<dbReference type="SUPFAM" id="SSF110857">
    <property type="entry name" value="Gamma-glutamyl cyclotransferase-like"/>
    <property type="match status" value="1"/>
</dbReference>
<dbReference type="GO" id="GO:0016740">
    <property type="term" value="F:transferase activity"/>
    <property type="evidence" value="ECO:0007669"/>
    <property type="project" value="UniProtKB-KW"/>
</dbReference>
<dbReference type="GO" id="GO:0003839">
    <property type="term" value="F:gamma-glutamylcyclotransferase activity"/>
    <property type="evidence" value="ECO:0007669"/>
    <property type="project" value="UniProtKB-EC"/>
</dbReference>
<evidence type="ECO:0000256" key="8">
    <source>
        <dbReference type="ARBA" id="ARBA00074629"/>
    </source>
</evidence>
<dbReference type="FunCoup" id="G5BRM8">
    <property type="interactions" value="606"/>
</dbReference>
<evidence type="ECO:0000256" key="1">
    <source>
        <dbReference type="ARBA" id="ARBA00008861"/>
    </source>
</evidence>
<comment type="subunit">
    <text evidence="2">Homodimer.</text>
</comment>
<reference evidence="11 12" key="1">
    <citation type="journal article" date="2011" name="Nature">
        <title>Genome sequencing reveals insights into physiology and longevity of the naked mole rat.</title>
        <authorList>
            <person name="Kim E.B."/>
            <person name="Fang X."/>
            <person name="Fushan A.A."/>
            <person name="Huang Z."/>
            <person name="Lobanov A.V."/>
            <person name="Han L."/>
            <person name="Marino S.M."/>
            <person name="Sun X."/>
            <person name="Turanov A.A."/>
            <person name="Yang P."/>
            <person name="Yim S.H."/>
            <person name="Zhao X."/>
            <person name="Kasaikina M.V."/>
            <person name="Stoletzki N."/>
            <person name="Peng C."/>
            <person name="Polak P."/>
            <person name="Xiong Z."/>
            <person name="Kiezun A."/>
            <person name="Zhu Y."/>
            <person name="Chen Y."/>
            <person name="Kryukov G.V."/>
            <person name="Zhang Q."/>
            <person name="Peshkin L."/>
            <person name="Yang L."/>
            <person name="Bronson R.T."/>
            <person name="Buffenstein R."/>
            <person name="Wang B."/>
            <person name="Han C."/>
            <person name="Li Q."/>
            <person name="Chen L."/>
            <person name="Zhao W."/>
            <person name="Sunyaev S.R."/>
            <person name="Park T.J."/>
            <person name="Zhang G."/>
            <person name="Wang J."/>
            <person name="Gladyshev V.N."/>
        </authorList>
    </citation>
    <scope>NUCLEOTIDE SEQUENCE [LARGE SCALE GENOMIC DNA]</scope>
</reference>
<dbReference type="InParanoid" id="G5BRM8"/>
<feature type="binding site" evidence="10">
    <location>
        <position position="159"/>
    </location>
    <ligand>
        <name>substrate</name>
    </ligand>
</feature>
<dbReference type="CDD" id="cd06661">
    <property type="entry name" value="GGCT_like"/>
    <property type="match status" value="1"/>
</dbReference>
<evidence type="ECO:0000256" key="6">
    <source>
        <dbReference type="ARBA" id="ARBA00050526"/>
    </source>
</evidence>
<dbReference type="EC" id="4.3.2.9" evidence="3"/>
<dbReference type="PANTHER" id="PTHR12935:SF0">
    <property type="entry name" value="GAMMA-GLUTAMYLCYCLOTRANSFERASE"/>
    <property type="match status" value="1"/>
</dbReference>
<comment type="catalytic activity">
    <reaction evidence="6">
        <text>an alpha-(gamma-L-glutamyl)-L-amino acid = 5-oxo-L-proline + an L-alpha-amino acid</text>
        <dbReference type="Rhea" id="RHEA:20505"/>
        <dbReference type="ChEBI" id="CHEBI:58402"/>
        <dbReference type="ChEBI" id="CHEBI:59869"/>
        <dbReference type="ChEBI" id="CHEBI:71304"/>
        <dbReference type="EC" id="4.3.2.9"/>
    </reaction>
    <physiologicalReaction direction="left-to-right" evidence="6">
        <dbReference type="Rhea" id="RHEA:20506"/>
    </physiologicalReaction>
</comment>
<evidence type="ECO:0000256" key="4">
    <source>
        <dbReference type="ARBA" id="ARBA00022553"/>
    </source>
</evidence>
<protein>
    <recommendedName>
        <fullName evidence="8">Gamma-glutamylcyclotransferase</fullName>
        <ecNumber evidence="3">4.3.2.9</ecNumber>
    </recommendedName>
</protein>
<keyword evidence="5" id="KW-0456">Lyase</keyword>
<comment type="function">
    <text evidence="7">Catalyzes the formation of 5-oxoproline from gamma-glutamyl dipeptides and may play a significant role in glutathione homeostasis. Induces release of cytochrome c from mitochondria with resultant induction of apoptosis.</text>
</comment>
<feature type="binding site" evidence="10">
    <location>
        <begin position="39"/>
        <end position="44"/>
    </location>
    <ligand>
        <name>substrate</name>
    </ligand>
</feature>
<evidence type="ECO:0000256" key="9">
    <source>
        <dbReference type="PIRSR" id="PIRSR617939-1"/>
    </source>
</evidence>
<dbReference type="STRING" id="10181.G5BRM8"/>
<feature type="active site" description="Proton acceptor" evidence="9">
    <location>
        <position position="118"/>
    </location>
</feature>
<evidence type="ECO:0000313" key="12">
    <source>
        <dbReference type="Proteomes" id="UP000006813"/>
    </source>
</evidence>
<sequence>MISAGVREVPHRNGANLRCNMANSDFEGHAGQDGENFLYFAYGSNLLTERIHHRNSSAAFCCVACLQDFKLDFGNFQGKTSQRWHGGIATIFQSPGDEVWGVVWKMHKSNLSSLDDQEGVESGTYVVIEVKVSTQERKQLTCRSYLMTNYESAPPSPQYKKVICLGAKENDLPLEYQEKLKAIEPNDYKGKVSEEMEEILNKEEQKLCRT</sequence>
<gene>
    <name evidence="11" type="ORF">GW7_21725</name>
</gene>
<evidence type="ECO:0000256" key="10">
    <source>
        <dbReference type="PIRSR" id="PIRSR617939-2"/>
    </source>
</evidence>
<dbReference type="InterPro" id="IPR017939">
    <property type="entry name" value="G-Glutamylcylcotransferase"/>
</dbReference>
<dbReference type="EMBL" id="JH171549">
    <property type="protein sequence ID" value="EHB11939.1"/>
    <property type="molecule type" value="Genomic_DNA"/>
</dbReference>
<evidence type="ECO:0000256" key="7">
    <source>
        <dbReference type="ARBA" id="ARBA00059420"/>
    </source>
</evidence>
<dbReference type="Pfam" id="PF13772">
    <property type="entry name" value="AIG2_2"/>
    <property type="match status" value="1"/>
</dbReference>
<accession>G5BRM8</accession>
<proteinExistence type="inferred from homology"/>
<dbReference type="FunFam" id="3.10.490.10:FF:000007">
    <property type="entry name" value="Gamma-glutamylcyclotransferase"/>
    <property type="match status" value="1"/>
</dbReference>
<evidence type="ECO:0000256" key="2">
    <source>
        <dbReference type="ARBA" id="ARBA00011738"/>
    </source>
</evidence>
<keyword evidence="11" id="KW-0808">Transferase</keyword>
<dbReference type="Gene3D" id="3.10.490.10">
    <property type="entry name" value="Gamma-glutamyl cyclotransferase-like"/>
    <property type="match status" value="1"/>
</dbReference>